<proteinExistence type="predicted"/>
<dbReference type="EMBL" id="LO018305">
    <property type="protein sequence ID" value="CUM62339.1"/>
    <property type="molecule type" value="Genomic_DNA"/>
</dbReference>
<gene>
    <name evidence="1" type="ORF">PLAM_mp0044</name>
</gene>
<dbReference type="AlphaFoldDB" id="A0A1J1JM01"/>
<dbReference type="RefSeq" id="WP_254034940.1">
    <property type="nucleotide sequence ID" value="NZ_LR882951.1"/>
</dbReference>
<sequence>MNIIQIDGYGFLIPSSPSRYRGNCSKEWGQFVGGNTNNMTCSEAEKAGLTKGKFVEMAVCQISTKILTFEPNYVNEEFLEIWGIPVGGEMKTQFHEKASELSTFLMHRQSKDKFTTLTEQFVKNALNSWASEGMKDNFNKYSLEKIRESYNNLIFRFEMTKTEGKFGNYFHIASSYREPNGELELAALKASKDIQSMDVCNDQRLVENQAKCFASIAESELNQVPVAQLNATNSKQLKSAKA</sequence>
<name>A0A1J1JM01_PLAAG</name>
<protein>
    <submittedName>
        <fullName evidence="1">Uncharacterized protein</fullName>
    </submittedName>
</protein>
<reference evidence="1" key="1">
    <citation type="submission" date="2015-09" db="EMBL/GenBank/DDBJ databases">
        <authorList>
            <person name="Jackson K.R."/>
            <person name="Lunt B.L."/>
            <person name="Fisher J.N.B."/>
            <person name="Gardner A.V."/>
            <person name="Bailey M.E."/>
            <person name="Deus L.M."/>
            <person name="Earl A.S."/>
            <person name="Gibby P.D."/>
            <person name="Hartmann K.A."/>
            <person name="Liu J.E."/>
            <person name="Manci A.M."/>
            <person name="Nielsen D.A."/>
            <person name="Solomon M.B."/>
            <person name="Breakwell D.P."/>
            <person name="Burnett S.H."/>
            <person name="Grose J.H."/>
        </authorList>
    </citation>
    <scope>NUCLEOTIDE SEQUENCE</scope>
    <source>
        <strain evidence="1">7805</strain>
    </source>
</reference>
<evidence type="ECO:0000313" key="1">
    <source>
        <dbReference type="EMBL" id="CUM62339.1"/>
    </source>
</evidence>
<accession>A0A1J1JM01</accession>
<organism evidence="1">
    <name type="scientific">Planktothrix agardhii</name>
    <name type="common">Oscillatoria agardhii</name>
    <dbReference type="NCBI Taxonomy" id="1160"/>
    <lineage>
        <taxon>Bacteria</taxon>
        <taxon>Bacillati</taxon>
        <taxon>Cyanobacteriota</taxon>
        <taxon>Cyanophyceae</taxon>
        <taxon>Oscillatoriophycideae</taxon>
        <taxon>Oscillatoriales</taxon>
        <taxon>Microcoleaceae</taxon>
        <taxon>Planktothrix</taxon>
    </lineage>
</organism>